<evidence type="ECO:0000259" key="5">
    <source>
        <dbReference type="PROSITE" id="PS51007"/>
    </source>
</evidence>
<dbReference type="InterPro" id="IPR009056">
    <property type="entry name" value="Cyt_c-like_dom"/>
</dbReference>
<dbReference type="AlphaFoldDB" id="A3HRK3"/>
<dbReference type="PANTHER" id="PTHR33546">
    <property type="entry name" value="LARGE, MULTIFUNCTIONAL SECRETED PROTEIN-RELATED"/>
    <property type="match status" value="1"/>
</dbReference>
<dbReference type="eggNOG" id="COG2133">
    <property type="taxonomic scope" value="Bacteria"/>
</dbReference>
<dbReference type="SUPFAM" id="SSF48371">
    <property type="entry name" value="ARM repeat"/>
    <property type="match status" value="1"/>
</dbReference>
<evidence type="ECO:0000256" key="2">
    <source>
        <dbReference type="ARBA" id="ARBA00022723"/>
    </source>
</evidence>
<dbReference type="PROSITE" id="PS51007">
    <property type="entry name" value="CYTC"/>
    <property type="match status" value="1"/>
</dbReference>
<dbReference type="NCBIfam" id="TIGR02604">
    <property type="entry name" value="Piru_Ver_Nterm"/>
    <property type="match status" value="1"/>
</dbReference>
<dbReference type="HOGENOM" id="CLU_004500_0_0_10"/>
<keyword evidence="3 4" id="KW-0408">Iron</keyword>
<evidence type="ECO:0000256" key="4">
    <source>
        <dbReference type="PROSITE-ProRule" id="PRU00433"/>
    </source>
</evidence>
<dbReference type="SUPFAM" id="SSF46626">
    <property type="entry name" value="Cytochrome c"/>
    <property type="match status" value="1"/>
</dbReference>
<feature type="domain" description="Cytochrome c" evidence="5">
    <location>
        <begin position="728"/>
        <end position="863"/>
    </location>
</feature>
<keyword evidence="1 4" id="KW-0349">Heme</keyword>
<dbReference type="Pfam" id="PF23500">
    <property type="entry name" value="DUF7133"/>
    <property type="match status" value="1"/>
</dbReference>
<dbReference type="InterPro" id="IPR011041">
    <property type="entry name" value="Quinoprot_gluc/sorb_DH_b-prop"/>
</dbReference>
<evidence type="ECO:0000256" key="1">
    <source>
        <dbReference type="ARBA" id="ARBA00022617"/>
    </source>
</evidence>
<dbReference type="InterPro" id="IPR036909">
    <property type="entry name" value="Cyt_c-like_dom_sf"/>
</dbReference>
<dbReference type="Gene3D" id="1.25.10.10">
    <property type="entry name" value="Leucine-rich Repeat Variant"/>
    <property type="match status" value="1"/>
</dbReference>
<dbReference type="InterPro" id="IPR013427">
    <property type="entry name" value="Haem-bd_dom_put"/>
</dbReference>
<evidence type="ECO:0000256" key="3">
    <source>
        <dbReference type="ARBA" id="ARBA00023004"/>
    </source>
</evidence>
<dbReference type="PROSITE" id="PS51257">
    <property type="entry name" value="PROKAR_LIPOPROTEIN"/>
    <property type="match status" value="1"/>
</dbReference>
<evidence type="ECO:0000313" key="7">
    <source>
        <dbReference type="Proteomes" id="UP000003919"/>
    </source>
</evidence>
<sequence length="863" mass="96395">MGIGKFRISIHSILYFFLVCPITILISCDSDNDKHDSYPESFDDRITISLIASSPDIVTPIGITIDKEDQIYFLESHTHTPLSEYQGPKFDRIMKGVDSNGDGIPESWKIYADSIMDGMNLFSGPNNHIFLTTKDGVFSFSDTDQDGVADVKNTLLRMVEPDNVYDHAGILGLTIQNEWIYISRGNTGGLKWKIQGSDGRELNGYGDGGNVFRCKLDGSGLEEVATGFWNPFDLKFDHLGKLMLIDNDPDSRGPNRLLEIVKGGDYGYQSIYGGSGIHPFLAWNGELPGTLPYSAGLGEAPSGLLDAAFSNLPKDYARSLLVSIWEENSIVTVPLLEDENRIYGEPKILFKGDSTFHPVAFATNSKGDIYLTDWVKRAYPNHGLGKIWKISGSQKEPIQEDRVLYKNGFDQRIENLDSPDKMKALLKNGDPFEQAVARDQLLKLISKEDLISMLEGSDKELQMQALLMLQKTDFEVSDTILKSLLRDQDPKIQQMTMIYIATKGRMDLKGDLEKALRENKIPTKLFDTYLATIGHLDPEYVKNYASKEEVYSRGLKRELPKDYVLNLVKDPAIPAEVKSIAIPHIKQPYEHVQDLLVLLQNEPIVVKAALLQTFKKIPNKEAEAVMLSLVENEQVLDEIRSDAIIALSYQGNSYCQEMTALLKDDSELIQETALNYLCSCRDDQGIAALVKSTINKNERLEAIWNNCGGETPSTVNGTENLSELITSGDPGRGKMIFQLQKSQCTNCHQVDGWGGILGPDLSNIGSSKNEKLLVSAILEPSAEISPEWQGWYLVTEEGKTVYGRQIDVGSNEVEIMMQNGEFETFKNVKEFGPSEKSLMPENLMNQFTTAEFIDLIAYLKTLN</sequence>
<dbReference type="NCBIfam" id="TIGR02603">
    <property type="entry name" value="CxxCH_TIGR02603"/>
    <property type="match status" value="1"/>
</dbReference>
<dbReference type="Gene3D" id="1.10.760.10">
    <property type="entry name" value="Cytochrome c-like domain"/>
    <property type="match status" value="1"/>
</dbReference>
<dbReference type="InterPro" id="IPR055557">
    <property type="entry name" value="DUF7133"/>
</dbReference>
<dbReference type="Proteomes" id="UP000003919">
    <property type="component" value="Unassembled WGS sequence"/>
</dbReference>
<organism evidence="6 7">
    <name type="scientific">Algoriphagus machipongonensis</name>
    <dbReference type="NCBI Taxonomy" id="388413"/>
    <lineage>
        <taxon>Bacteria</taxon>
        <taxon>Pseudomonadati</taxon>
        <taxon>Bacteroidota</taxon>
        <taxon>Cytophagia</taxon>
        <taxon>Cytophagales</taxon>
        <taxon>Cyclobacteriaceae</taxon>
        <taxon>Algoriphagus</taxon>
    </lineage>
</organism>
<accession>A3HRK3</accession>
<dbReference type="GO" id="GO:0020037">
    <property type="term" value="F:heme binding"/>
    <property type="evidence" value="ECO:0007669"/>
    <property type="project" value="InterPro"/>
</dbReference>
<protein>
    <submittedName>
        <fullName evidence="6">Heme-binding domain-containing protein</fullName>
    </submittedName>
</protein>
<dbReference type="InterPro" id="IPR013428">
    <property type="entry name" value="Membrane-bound_put_N"/>
</dbReference>
<dbReference type="PANTHER" id="PTHR33546:SF1">
    <property type="entry name" value="LARGE, MULTIFUNCTIONAL SECRETED PROTEIN"/>
    <property type="match status" value="1"/>
</dbReference>
<keyword evidence="2 4" id="KW-0479">Metal-binding</keyword>
<dbReference type="InterPro" id="IPR011989">
    <property type="entry name" value="ARM-like"/>
</dbReference>
<reference evidence="6 7" key="1">
    <citation type="journal article" date="2011" name="J. Bacteriol.">
        <title>Complete genome sequence of Algoriphagus sp. PR1, bacterial prey of a colony-forming choanoflagellate.</title>
        <authorList>
            <person name="Alegado R.A."/>
            <person name="Ferriera S."/>
            <person name="Nusbaum C."/>
            <person name="Young S.K."/>
            <person name="Zeng Q."/>
            <person name="Imamovic A."/>
            <person name="Fairclough S.R."/>
            <person name="King N."/>
        </authorList>
    </citation>
    <scope>NUCLEOTIDE SEQUENCE [LARGE SCALE GENOMIC DNA]</scope>
    <source>
        <strain evidence="6 7">PR1</strain>
    </source>
</reference>
<dbReference type="STRING" id="388413.ALPR1_09660"/>
<evidence type="ECO:0000313" key="6">
    <source>
        <dbReference type="EMBL" id="EAZ82471.1"/>
    </source>
</evidence>
<name>A3HRK3_9BACT</name>
<keyword evidence="7" id="KW-1185">Reference proteome</keyword>
<proteinExistence type="predicted"/>
<dbReference type="eggNOG" id="COG2010">
    <property type="taxonomic scope" value="Bacteria"/>
</dbReference>
<dbReference type="GO" id="GO:0009055">
    <property type="term" value="F:electron transfer activity"/>
    <property type="evidence" value="ECO:0007669"/>
    <property type="project" value="InterPro"/>
</dbReference>
<dbReference type="InterPro" id="IPR016024">
    <property type="entry name" value="ARM-type_fold"/>
</dbReference>
<dbReference type="InterPro" id="IPR011042">
    <property type="entry name" value="6-blade_b-propeller_TolB-like"/>
</dbReference>
<dbReference type="GO" id="GO:0046872">
    <property type="term" value="F:metal ion binding"/>
    <property type="evidence" value="ECO:0007669"/>
    <property type="project" value="UniProtKB-KW"/>
</dbReference>
<gene>
    <name evidence="6" type="ORF">ALPR1_09660</name>
</gene>
<dbReference type="EMBL" id="AAXU02000001">
    <property type="protein sequence ID" value="EAZ82471.1"/>
    <property type="molecule type" value="Genomic_DNA"/>
</dbReference>
<dbReference type="SUPFAM" id="SSF50952">
    <property type="entry name" value="Soluble quinoprotein glucose dehydrogenase"/>
    <property type="match status" value="1"/>
</dbReference>
<comment type="caution">
    <text evidence="6">The sequence shown here is derived from an EMBL/GenBank/DDBJ whole genome shotgun (WGS) entry which is preliminary data.</text>
</comment>
<dbReference type="Gene3D" id="2.120.10.30">
    <property type="entry name" value="TolB, C-terminal domain"/>
    <property type="match status" value="1"/>
</dbReference>